<keyword evidence="11" id="KW-0411">Iron-sulfur</keyword>
<keyword evidence="8 14" id="KW-0227">DNA damage</keyword>
<evidence type="ECO:0000256" key="5">
    <source>
        <dbReference type="ARBA" id="ARBA00022023"/>
    </source>
</evidence>
<dbReference type="Pfam" id="PF00633">
    <property type="entry name" value="HHH"/>
    <property type="match status" value="1"/>
</dbReference>
<comment type="catalytic activity">
    <reaction evidence="1 14">
        <text>Hydrolyzes free adenine bases from 7,8-dihydro-8-oxoguanine:adenine mismatched double-stranded DNA, leaving an apurinic site.</text>
        <dbReference type="EC" id="3.2.2.31"/>
    </reaction>
</comment>
<sequence length="365" mass="40681">MPTFADRLIRWQLEAGRHHLPWQGNQDPYAIWIAEIMLQQTQVTTVIPYYQRFMRAFPDIATLASAAPDDVLALWSGLGYYARGRNLHQAARLLVSEHGGVFPASASAIEQLPGIGRSTAAAIAAFAFGERCAILDGNVKRILVRYFGVYSHPAGKAVEARLWQMAEKLLPVNNQEKAMATYTQAFMDLGALVCTRSRPKCEYCPLQQECVAFTHGSTDQLPVPKPQKTRPEKNIIHLLLVKDSKIFLEKRPSPGIWGGLWCFPEIPFDSSSDNSHSANLASCNTPFFEFPCIIHTFTHFRLNIYPRLIHVGCNNAFEEKDNQCWVTVSAAMKLAIPAPIRKVLLTVSNVLGSSVNVASINEKNE</sequence>
<dbReference type="FunFam" id="1.10.340.30:FF:000002">
    <property type="entry name" value="Adenine DNA glycosylase"/>
    <property type="match status" value="1"/>
</dbReference>
<protein>
    <recommendedName>
        <fullName evidence="5 14">Adenine DNA glycosylase</fullName>
        <ecNumber evidence="4 14">3.2.2.31</ecNumber>
    </recommendedName>
</protein>
<dbReference type="InterPro" id="IPR023170">
    <property type="entry name" value="HhH_base_excis_C"/>
</dbReference>
<dbReference type="GO" id="GO:0006298">
    <property type="term" value="P:mismatch repair"/>
    <property type="evidence" value="ECO:0007669"/>
    <property type="project" value="TreeGrafter"/>
</dbReference>
<keyword evidence="7" id="KW-0479">Metal-binding</keyword>
<dbReference type="GO" id="GO:0035485">
    <property type="term" value="F:adenine/guanine mispair binding"/>
    <property type="evidence" value="ECO:0007669"/>
    <property type="project" value="TreeGrafter"/>
</dbReference>
<dbReference type="Gene3D" id="1.10.340.30">
    <property type="entry name" value="Hypothetical protein, domain 2"/>
    <property type="match status" value="1"/>
</dbReference>
<proteinExistence type="inferred from homology"/>
<dbReference type="PANTHER" id="PTHR42944">
    <property type="entry name" value="ADENINE DNA GLYCOSYLASE"/>
    <property type="match status" value="1"/>
</dbReference>
<reference evidence="16 17" key="1">
    <citation type="submission" date="2016-10" db="EMBL/GenBank/DDBJ databases">
        <authorList>
            <person name="de Groot N.N."/>
        </authorList>
    </citation>
    <scope>NUCLEOTIDE SEQUENCE [LARGE SCALE GENOMIC DNA]</scope>
    <source>
        <strain evidence="16">1</strain>
    </source>
</reference>
<dbReference type="Gene3D" id="3.90.79.10">
    <property type="entry name" value="Nucleoside Triphosphate Pyrophosphohydrolase"/>
    <property type="match status" value="1"/>
</dbReference>
<evidence type="ECO:0000256" key="8">
    <source>
        <dbReference type="ARBA" id="ARBA00022763"/>
    </source>
</evidence>
<gene>
    <name evidence="16" type="primary">mutY</name>
    <name evidence="16" type="ORF">NSMM_150028</name>
</gene>
<dbReference type="Pfam" id="PF14815">
    <property type="entry name" value="NUDIX_4"/>
    <property type="match status" value="1"/>
</dbReference>
<evidence type="ECO:0000256" key="1">
    <source>
        <dbReference type="ARBA" id="ARBA00000843"/>
    </source>
</evidence>
<evidence type="ECO:0000256" key="4">
    <source>
        <dbReference type="ARBA" id="ARBA00012045"/>
    </source>
</evidence>
<evidence type="ECO:0000256" key="9">
    <source>
        <dbReference type="ARBA" id="ARBA00022801"/>
    </source>
</evidence>
<dbReference type="InterPro" id="IPR003265">
    <property type="entry name" value="HhH-GPD_domain"/>
</dbReference>
<dbReference type="SUPFAM" id="SSF48150">
    <property type="entry name" value="DNA-glycosylase"/>
    <property type="match status" value="1"/>
</dbReference>
<dbReference type="NCBIfam" id="TIGR01084">
    <property type="entry name" value="mutY"/>
    <property type="match status" value="1"/>
</dbReference>
<dbReference type="EC" id="3.2.2.31" evidence="4 14"/>
<dbReference type="GO" id="GO:0051539">
    <property type="term" value="F:4 iron, 4 sulfur cluster binding"/>
    <property type="evidence" value="ECO:0007669"/>
    <property type="project" value="UniProtKB-UniRule"/>
</dbReference>
<evidence type="ECO:0000256" key="3">
    <source>
        <dbReference type="ARBA" id="ARBA00008343"/>
    </source>
</evidence>
<dbReference type="InterPro" id="IPR000445">
    <property type="entry name" value="HhH_motif"/>
</dbReference>
<dbReference type="SMART" id="SM00525">
    <property type="entry name" value="FES"/>
    <property type="match status" value="1"/>
</dbReference>
<name>A0A1G5SBV6_9PROT</name>
<dbReference type="OrthoDB" id="9802365at2"/>
<dbReference type="SUPFAM" id="SSF55811">
    <property type="entry name" value="Nudix"/>
    <property type="match status" value="1"/>
</dbReference>
<evidence type="ECO:0000256" key="2">
    <source>
        <dbReference type="ARBA" id="ARBA00002933"/>
    </source>
</evidence>
<comment type="similarity">
    <text evidence="3 14">Belongs to the Nth/MutY family.</text>
</comment>
<evidence type="ECO:0000256" key="7">
    <source>
        <dbReference type="ARBA" id="ARBA00022723"/>
    </source>
</evidence>
<evidence type="ECO:0000256" key="12">
    <source>
        <dbReference type="ARBA" id="ARBA00023204"/>
    </source>
</evidence>
<organism evidence="16 17">
    <name type="scientific">Nitrosomonas mobilis</name>
    <dbReference type="NCBI Taxonomy" id="51642"/>
    <lineage>
        <taxon>Bacteria</taxon>
        <taxon>Pseudomonadati</taxon>
        <taxon>Pseudomonadota</taxon>
        <taxon>Betaproteobacteria</taxon>
        <taxon>Nitrosomonadales</taxon>
        <taxon>Nitrosomonadaceae</taxon>
        <taxon>Nitrosomonas</taxon>
    </lineage>
</organism>
<dbReference type="PROSITE" id="PS01155">
    <property type="entry name" value="ENDONUCLEASE_III_2"/>
    <property type="match status" value="1"/>
</dbReference>
<evidence type="ECO:0000256" key="14">
    <source>
        <dbReference type="RuleBase" id="RU365096"/>
    </source>
</evidence>
<keyword evidence="9 16" id="KW-0378">Hydrolase</keyword>
<evidence type="ECO:0000313" key="16">
    <source>
        <dbReference type="EMBL" id="SCZ84290.1"/>
    </source>
</evidence>
<evidence type="ECO:0000256" key="6">
    <source>
        <dbReference type="ARBA" id="ARBA00022485"/>
    </source>
</evidence>
<evidence type="ECO:0000256" key="11">
    <source>
        <dbReference type="ARBA" id="ARBA00023014"/>
    </source>
</evidence>
<dbReference type="InterPro" id="IPR003651">
    <property type="entry name" value="Endonuclease3_FeS-loop_motif"/>
</dbReference>
<dbReference type="AlphaFoldDB" id="A0A1G5SBV6"/>
<dbReference type="InterPro" id="IPR005760">
    <property type="entry name" value="A/G_AdeGlyc_MutY"/>
</dbReference>
<evidence type="ECO:0000259" key="15">
    <source>
        <dbReference type="SMART" id="SM00478"/>
    </source>
</evidence>
<dbReference type="PANTHER" id="PTHR42944:SF1">
    <property type="entry name" value="ADENINE DNA GLYCOSYLASE"/>
    <property type="match status" value="1"/>
</dbReference>
<dbReference type="GO" id="GO:0006284">
    <property type="term" value="P:base-excision repair"/>
    <property type="evidence" value="ECO:0007669"/>
    <property type="project" value="UniProtKB-UniRule"/>
</dbReference>
<keyword evidence="6" id="KW-0004">4Fe-4S</keyword>
<dbReference type="InterPro" id="IPR004036">
    <property type="entry name" value="Endonuclease-III-like_CS2"/>
</dbReference>
<evidence type="ECO:0000313" key="17">
    <source>
        <dbReference type="Proteomes" id="UP000198729"/>
    </source>
</evidence>
<keyword evidence="13 14" id="KW-0326">Glycosidase</keyword>
<dbReference type="PROSITE" id="PS00764">
    <property type="entry name" value="ENDONUCLEASE_III_1"/>
    <property type="match status" value="1"/>
</dbReference>
<dbReference type="STRING" id="51642.NSMM_150028"/>
<dbReference type="InterPro" id="IPR004035">
    <property type="entry name" value="Endouclease-III_FeS-bd_BS"/>
</dbReference>
<feature type="domain" description="HhH-GPD" evidence="15">
    <location>
        <begin position="37"/>
        <end position="192"/>
    </location>
</feature>
<dbReference type="InterPro" id="IPR015797">
    <property type="entry name" value="NUDIX_hydrolase-like_dom_sf"/>
</dbReference>
<dbReference type="CDD" id="cd03431">
    <property type="entry name" value="NUDIX_DNA_Glycosylase_C-MutY"/>
    <property type="match status" value="1"/>
</dbReference>
<dbReference type="GO" id="GO:0046872">
    <property type="term" value="F:metal ion binding"/>
    <property type="evidence" value="ECO:0007669"/>
    <property type="project" value="UniProtKB-UniRule"/>
</dbReference>
<keyword evidence="10 14" id="KW-0408">Iron</keyword>
<dbReference type="InterPro" id="IPR044298">
    <property type="entry name" value="MIG/MutY"/>
</dbReference>
<evidence type="ECO:0000256" key="10">
    <source>
        <dbReference type="ARBA" id="ARBA00023004"/>
    </source>
</evidence>
<dbReference type="Gene3D" id="1.10.1670.10">
    <property type="entry name" value="Helix-hairpin-Helix base-excision DNA repair enzymes (C-terminal)"/>
    <property type="match status" value="1"/>
</dbReference>
<comment type="function">
    <text evidence="2">Adenine glycosylase active on G-A mispairs. MutY also corrects error-prone DNA synthesis past GO lesions which are due to the oxidatively damaged form of guanine: 7,8-dihydro-8-oxoguanine (8-oxo-dGTP).</text>
</comment>
<dbReference type="GO" id="GO:0032357">
    <property type="term" value="F:oxidized purine DNA binding"/>
    <property type="evidence" value="ECO:0007669"/>
    <property type="project" value="TreeGrafter"/>
</dbReference>
<comment type="cofactor">
    <cofactor evidence="14">
        <name>[4Fe-4S] cluster</name>
        <dbReference type="ChEBI" id="CHEBI:49883"/>
    </cofactor>
    <text evidence="14">Binds 1 [4Fe-4S] cluster.</text>
</comment>
<accession>A0A1G5SBV6</accession>
<dbReference type="InterPro" id="IPR011257">
    <property type="entry name" value="DNA_glycosylase"/>
</dbReference>
<dbReference type="SMART" id="SM00478">
    <property type="entry name" value="ENDO3c"/>
    <property type="match status" value="1"/>
</dbReference>
<dbReference type="CDD" id="cd00056">
    <property type="entry name" value="ENDO3c"/>
    <property type="match status" value="1"/>
</dbReference>
<dbReference type="EMBL" id="FMWO01000020">
    <property type="protein sequence ID" value="SCZ84290.1"/>
    <property type="molecule type" value="Genomic_DNA"/>
</dbReference>
<evidence type="ECO:0000256" key="13">
    <source>
        <dbReference type="ARBA" id="ARBA00023295"/>
    </source>
</evidence>
<dbReference type="RefSeq" id="WP_090283652.1">
    <property type="nucleotide sequence ID" value="NZ_FMWO01000020.1"/>
</dbReference>
<dbReference type="Pfam" id="PF00730">
    <property type="entry name" value="HhH-GPD"/>
    <property type="match status" value="1"/>
</dbReference>
<dbReference type="GO" id="GO:0034039">
    <property type="term" value="F:8-oxo-7,8-dihydroguanine DNA N-glycosylase activity"/>
    <property type="evidence" value="ECO:0007669"/>
    <property type="project" value="TreeGrafter"/>
</dbReference>
<keyword evidence="12" id="KW-0234">DNA repair</keyword>
<dbReference type="GO" id="GO:0000701">
    <property type="term" value="F:purine-specific mismatch base pair DNA N-glycosylase activity"/>
    <property type="evidence" value="ECO:0007669"/>
    <property type="project" value="UniProtKB-EC"/>
</dbReference>
<dbReference type="InterPro" id="IPR029119">
    <property type="entry name" value="MutY_C"/>
</dbReference>
<dbReference type="Proteomes" id="UP000198729">
    <property type="component" value="Unassembled WGS sequence"/>
</dbReference>
<keyword evidence="17" id="KW-1185">Reference proteome</keyword>